<evidence type="ECO:0000313" key="2">
    <source>
        <dbReference type="EMBL" id="PVY40180.1"/>
    </source>
</evidence>
<organism evidence="2 3">
    <name type="scientific">Pontibacter virosus</name>
    <dbReference type="NCBI Taxonomy" id="1765052"/>
    <lineage>
        <taxon>Bacteria</taxon>
        <taxon>Pseudomonadati</taxon>
        <taxon>Bacteroidota</taxon>
        <taxon>Cytophagia</taxon>
        <taxon>Cytophagales</taxon>
        <taxon>Hymenobacteraceae</taxon>
        <taxon>Pontibacter</taxon>
    </lineage>
</organism>
<reference evidence="2 3" key="1">
    <citation type="submission" date="2018-04" db="EMBL/GenBank/DDBJ databases">
        <title>Genomic Encyclopedia of Type Strains, Phase IV (KMG-IV): sequencing the most valuable type-strain genomes for metagenomic binning, comparative biology and taxonomic classification.</title>
        <authorList>
            <person name="Goeker M."/>
        </authorList>
    </citation>
    <scope>NUCLEOTIDE SEQUENCE [LARGE SCALE GENOMIC DNA]</scope>
    <source>
        <strain evidence="2 3">DSM 100231</strain>
    </source>
</reference>
<comment type="caution">
    <text evidence="2">The sequence shown here is derived from an EMBL/GenBank/DDBJ whole genome shotgun (WGS) entry which is preliminary data.</text>
</comment>
<dbReference type="EMBL" id="QEKI01000008">
    <property type="protein sequence ID" value="PVY40180.1"/>
    <property type="molecule type" value="Genomic_DNA"/>
</dbReference>
<dbReference type="RefSeq" id="WP_394342108.1">
    <property type="nucleotide sequence ID" value="NZ_QEKI01000008.1"/>
</dbReference>
<dbReference type="Pfam" id="PF17973">
    <property type="entry name" value="bMG10"/>
    <property type="match status" value="1"/>
</dbReference>
<feature type="domain" description="Bacterial alpha-2-macroglobulin MG10" evidence="1">
    <location>
        <begin position="36"/>
        <end position="84"/>
    </location>
</feature>
<dbReference type="AlphaFoldDB" id="A0A2U1AUV9"/>
<evidence type="ECO:0000313" key="3">
    <source>
        <dbReference type="Proteomes" id="UP000245466"/>
    </source>
</evidence>
<name>A0A2U1AUV9_9BACT</name>
<sequence>MCFLKYFSCLVTNSYSLISGPTTKCYHKPSRGPYEVYREYFRHKVAIFADRLPKGKHTYSIQPLPRYIGVYTLNPAKAELIYFPVFYGRIGLKDVRIK</sequence>
<dbReference type="Proteomes" id="UP000245466">
    <property type="component" value="Unassembled WGS sequence"/>
</dbReference>
<dbReference type="InterPro" id="IPR041246">
    <property type="entry name" value="Bact_MG10"/>
</dbReference>
<proteinExistence type="predicted"/>
<keyword evidence="3" id="KW-1185">Reference proteome</keyword>
<evidence type="ECO:0000259" key="1">
    <source>
        <dbReference type="Pfam" id="PF17973"/>
    </source>
</evidence>
<protein>
    <recommendedName>
        <fullName evidence="1">Bacterial alpha-2-macroglobulin MG10 domain-containing protein</fullName>
    </recommendedName>
</protein>
<accession>A0A2U1AUV9</accession>
<gene>
    <name evidence="2" type="ORF">C8E01_10874</name>
</gene>